<evidence type="ECO:0000256" key="1">
    <source>
        <dbReference type="ARBA" id="ARBA00022737"/>
    </source>
</evidence>
<dbReference type="Proteomes" id="UP001166286">
    <property type="component" value="Unassembled WGS sequence"/>
</dbReference>
<feature type="repeat" description="Pumilio" evidence="3">
    <location>
        <begin position="517"/>
        <end position="552"/>
    </location>
</feature>
<feature type="repeat" description="Pumilio" evidence="3">
    <location>
        <begin position="665"/>
        <end position="700"/>
    </location>
</feature>
<feature type="region of interest" description="Disordered" evidence="5">
    <location>
        <begin position="1"/>
        <end position="159"/>
    </location>
</feature>
<dbReference type="PROSITE" id="PS50302">
    <property type="entry name" value="PUM"/>
    <property type="match status" value="4"/>
</dbReference>
<feature type="compositionally biased region" description="Polar residues" evidence="5">
    <location>
        <begin position="786"/>
        <end position="796"/>
    </location>
</feature>
<dbReference type="PANTHER" id="PTHR12537">
    <property type="entry name" value="RNA BINDING PROTEIN PUMILIO-RELATED"/>
    <property type="match status" value="1"/>
</dbReference>
<gene>
    <name evidence="7" type="ORF">JMJ35_009202</name>
</gene>
<evidence type="ECO:0000256" key="5">
    <source>
        <dbReference type="SAM" id="MobiDB-lite"/>
    </source>
</evidence>
<feature type="domain" description="PUM-HD" evidence="6">
    <location>
        <begin position="418"/>
        <end position="770"/>
    </location>
</feature>
<dbReference type="Pfam" id="PF00806">
    <property type="entry name" value="PUF"/>
    <property type="match status" value="8"/>
</dbReference>
<dbReference type="GO" id="GO:0003730">
    <property type="term" value="F:mRNA 3'-UTR binding"/>
    <property type="evidence" value="ECO:0007669"/>
    <property type="project" value="TreeGrafter"/>
</dbReference>
<feature type="repeat" description="Pumilio" evidence="3">
    <location>
        <begin position="481"/>
        <end position="516"/>
    </location>
</feature>
<evidence type="ECO:0000313" key="7">
    <source>
        <dbReference type="EMBL" id="KAK0508118.1"/>
    </source>
</evidence>
<name>A0AA39QUS4_9LECA</name>
<proteinExistence type="predicted"/>
<keyword evidence="1" id="KW-0677">Repeat</keyword>
<feature type="coiled-coil region" evidence="4">
    <location>
        <begin position="160"/>
        <end position="194"/>
    </location>
</feature>
<evidence type="ECO:0000259" key="6">
    <source>
        <dbReference type="PROSITE" id="PS50303"/>
    </source>
</evidence>
<feature type="compositionally biased region" description="Polar residues" evidence="5">
    <location>
        <begin position="63"/>
        <end position="74"/>
    </location>
</feature>
<feature type="repeat" description="Pumilio" evidence="3">
    <location>
        <begin position="709"/>
        <end position="744"/>
    </location>
</feature>
<keyword evidence="4" id="KW-0175">Coiled coil</keyword>
<comment type="caution">
    <text evidence="7">The sequence shown here is derived from an EMBL/GenBank/DDBJ whole genome shotgun (WGS) entry which is preliminary data.</text>
</comment>
<keyword evidence="8" id="KW-1185">Reference proteome</keyword>
<sequence>MAAQQSDGSPAARSRPSTQFSIRDEADSKQETTMRQASNTSKSGVAKHSNTSHEGPAPLATSKLGNLQPVSGSANGPKKPKFDKASSTAQGEMQPGSMESLLAKLSEQQALIAKQKSAHVPATDAANQAREESSTSPSLLTPATDSFSHSSPDTDGDGTVRLDKAEMARLKKELDAAKDQIARQRQELEQSRVIKHTLDQAMESPSTKGSPRVNPFMGFNRPPNTLQGQTLVDDTRSEGSDAVFPINTGSNIWANTSRPAFRAGMQPEPTWNQSGPRPWSQGGGGNVLPPLMMPQQQSISQRNFSVPVSPVGAGRHGMNDFKQINKGRGFGHPNAPQNSRNASMFQPGNGWDTYTGAPNSIDGMSINTMSPNAAYPPIGMYPSSYQPQPIGTPLSPTAVEFRAGQASSNPWNAAPPASPGQTYVSPMEPLNYRRLLDRSVTCNWKYIIDKIVCNNDQQASIFLQQKLKVGTVEQKYEIIEAIVAQAYPLMVNRFGNFLVQRCFEHGTPEQVIAIANAIRGNTLSLSMDAFGCHVVQKAFDAVPEDYKAIMVHELLRRIPETVIHRYACHVWQKLFELRWSDSPPQIMKYVNEALCGMWHEVALGETGSLVVQNIFENCLEEDKRPCINEVLNSIDIVAHGQFGNWCIQHICEHGAPADRSRAIDHVLRYATEYSMDQFASKVVEKCLKIGGTEFLERYLERVCEGRPDRPRIPLIDIASDQYGNYLIQYILTHANPTHRDVVASHIRKHMVSLRGSKFGSRVGMLCCNPAYATHPGPGVGVGIPQNRSFSTQNTGNVPRFGGAYR</sequence>
<dbReference type="PROSITE" id="PS50303">
    <property type="entry name" value="PUM_HD"/>
    <property type="match status" value="1"/>
</dbReference>
<dbReference type="PANTHER" id="PTHR12537:SF48">
    <property type="entry name" value="MEIOTIC COILED-COIL PROTEIN 2"/>
    <property type="match status" value="1"/>
</dbReference>
<feature type="compositionally biased region" description="Basic and acidic residues" evidence="5">
    <location>
        <begin position="22"/>
        <end position="32"/>
    </location>
</feature>
<comment type="function">
    <text evidence="2">RNA-binding nucleolar protein required for pre-rRNA processing. Involved in production of 18S rRNA and assembly of small ribosomal subunit.</text>
</comment>
<dbReference type="SMART" id="SM00025">
    <property type="entry name" value="Pumilio"/>
    <property type="match status" value="8"/>
</dbReference>
<dbReference type="InterPro" id="IPR011989">
    <property type="entry name" value="ARM-like"/>
</dbReference>
<dbReference type="AlphaFoldDB" id="A0AA39QUS4"/>
<protein>
    <recommendedName>
        <fullName evidence="6">PUM-HD domain-containing protein</fullName>
    </recommendedName>
</protein>
<evidence type="ECO:0000256" key="2">
    <source>
        <dbReference type="ARBA" id="ARBA00024893"/>
    </source>
</evidence>
<dbReference type="CDD" id="cd07920">
    <property type="entry name" value="Pumilio"/>
    <property type="match status" value="1"/>
</dbReference>
<dbReference type="SUPFAM" id="SSF48371">
    <property type="entry name" value="ARM repeat"/>
    <property type="match status" value="1"/>
</dbReference>
<feature type="region of interest" description="Disordered" evidence="5">
    <location>
        <begin position="786"/>
        <end position="805"/>
    </location>
</feature>
<evidence type="ECO:0000313" key="8">
    <source>
        <dbReference type="Proteomes" id="UP001166286"/>
    </source>
</evidence>
<dbReference type="EMBL" id="JAFEKC020000021">
    <property type="protein sequence ID" value="KAK0508118.1"/>
    <property type="molecule type" value="Genomic_DNA"/>
</dbReference>
<accession>A0AA39QUS4</accession>
<dbReference type="InterPro" id="IPR033712">
    <property type="entry name" value="Pumilio_RNA-bd"/>
</dbReference>
<dbReference type="GO" id="GO:0010608">
    <property type="term" value="P:post-transcriptional regulation of gene expression"/>
    <property type="evidence" value="ECO:0007669"/>
    <property type="project" value="TreeGrafter"/>
</dbReference>
<feature type="compositionally biased region" description="Polar residues" evidence="5">
    <location>
        <begin position="143"/>
        <end position="153"/>
    </location>
</feature>
<dbReference type="InterPro" id="IPR001313">
    <property type="entry name" value="Pumilio_RNA-bd_rpt"/>
</dbReference>
<dbReference type="Gene3D" id="1.25.10.10">
    <property type="entry name" value="Leucine-rich Repeat Variant"/>
    <property type="match status" value="1"/>
</dbReference>
<organism evidence="7 8">
    <name type="scientific">Cladonia borealis</name>
    <dbReference type="NCBI Taxonomy" id="184061"/>
    <lineage>
        <taxon>Eukaryota</taxon>
        <taxon>Fungi</taxon>
        <taxon>Dikarya</taxon>
        <taxon>Ascomycota</taxon>
        <taxon>Pezizomycotina</taxon>
        <taxon>Lecanoromycetes</taxon>
        <taxon>OSLEUM clade</taxon>
        <taxon>Lecanoromycetidae</taxon>
        <taxon>Lecanorales</taxon>
        <taxon>Lecanorineae</taxon>
        <taxon>Cladoniaceae</taxon>
        <taxon>Cladonia</taxon>
    </lineage>
</organism>
<reference evidence="7" key="1">
    <citation type="submission" date="2023-03" db="EMBL/GenBank/DDBJ databases">
        <title>Complete genome of Cladonia borealis.</title>
        <authorList>
            <person name="Park H."/>
        </authorList>
    </citation>
    <scope>NUCLEOTIDE SEQUENCE</scope>
    <source>
        <strain evidence="7">ANT050790</strain>
    </source>
</reference>
<evidence type="ECO:0000256" key="4">
    <source>
        <dbReference type="SAM" id="Coils"/>
    </source>
</evidence>
<dbReference type="InterPro" id="IPR033133">
    <property type="entry name" value="PUM-HD"/>
</dbReference>
<dbReference type="GO" id="GO:0005737">
    <property type="term" value="C:cytoplasm"/>
    <property type="evidence" value="ECO:0007669"/>
    <property type="project" value="TreeGrafter"/>
</dbReference>
<evidence type="ECO:0000256" key="3">
    <source>
        <dbReference type="PROSITE-ProRule" id="PRU00317"/>
    </source>
</evidence>
<dbReference type="InterPro" id="IPR016024">
    <property type="entry name" value="ARM-type_fold"/>
</dbReference>
<feature type="compositionally biased region" description="Polar residues" evidence="5">
    <location>
        <begin position="33"/>
        <end position="53"/>
    </location>
</feature>